<dbReference type="NCBIfam" id="NF000642">
    <property type="entry name" value="PRK00024.1"/>
    <property type="match status" value="1"/>
</dbReference>
<dbReference type="Proteomes" id="UP000176850">
    <property type="component" value="Unassembled WGS sequence"/>
</dbReference>
<accession>A0A1F7GJN0</accession>
<dbReference type="PANTHER" id="PTHR30471:SF3">
    <property type="entry name" value="UPF0758 PROTEIN YEES-RELATED"/>
    <property type="match status" value="1"/>
</dbReference>
<dbReference type="InterPro" id="IPR001405">
    <property type="entry name" value="UPF0758"/>
</dbReference>
<keyword evidence="2" id="KW-0479">Metal-binding</keyword>
<dbReference type="GO" id="GO:0046872">
    <property type="term" value="F:metal ion binding"/>
    <property type="evidence" value="ECO:0007669"/>
    <property type="project" value="UniProtKB-KW"/>
</dbReference>
<dbReference type="Gene3D" id="3.40.140.10">
    <property type="entry name" value="Cytidine Deaminase, domain 2"/>
    <property type="match status" value="1"/>
</dbReference>
<dbReference type="NCBIfam" id="TIGR00608">
    <property type="entry name" value="radc"/>
    <property type="match status" value="1"/>
</dbReference>
<reference evidence="8 9" key="1">
    <citation type="journal article" date="2016" name="Nat. Commun.">
        <title>Thousands of microbial genomes shed light on interconnected biogeochemical processes in an aquifer system.</title>
        <authorList>
            <person name="Anantharaman K."/>
            <person name="Brown C.T."/>
            <person name="Hug L.A."/>
            <person name="Sharon I."/>
            <person name="Castelle C.J."/>
            <person name="Probst A.J."/>
            <person name="Thomas B.C."/>
            <person name="Singh A."/>
            <person name="Wilkins M.J."/>
            <person name="Karaoz U."/>
            <person name="Brodie E.L."/>
            <person name="Williams K.H."/>
            <person name="Hubbard S.S."/>
            <person name="Banfield J.F."/>
        </authorList>
    </citation>
    <scope>NUCLEOTIDE SEQUENCE [LARGE SCALE GENOMIC DNA]</scope>
</reference>
<dbReference type="PROSITE" id="PS50249">
    <property type="entry name" value="MPN"/>
    <property type="match status" value="1"/>
</dbReference>
<gene>
    <name evidence="8" type="ORF">A2799_04325</name>
</gene>
<evidence type="ECO:0000313" key="8">
    <source>
        <dbReference type="EMBL" id="OGK19014.1"/>
    </source>
</evidence>
<dbReference type="Pfam" id="PF20582">
    <property type="entry name" value="UPF0758_N"/>
    <property type="match status" value="1"/>
</dbReference>
<evidence type="ECO:0000256" key="3">
    <source>
        <dbReference type="ARBA" id="ARBA00022801"/>
    </source>
</evidence>
<organism evidence="8 9">
    <name type="scientific">Candidatus Roizmanbacteria bacterium RIFCSPHIGHO2_01_FULL_39_24</name>
    <dbReference type="NCBI Taxonomy" id="1802032"/>
    <lineage>
        <taxon>Bacteria</taxon>
        <taxon>Candidatus Roizmaniibacteriota</taxon>
    </lineage>
</organism>
<dbReference type="EMBL" id="MFZH01000020">
    <property type="protein sequence ID" value="OGK19014.1"/>
    <property type="molecule type" value="Genomic_DNA"/>
</dbReference>
<dbReference type="InterPro" id="IPR025657">
    <property type="entry name" value="RadC_JAB"/>
</dbReference>
<feature type="domain" description="MPN" evidence="7">
    <location>
        <begin position="100"/>
        <end position="221"/>
    </location>
</feature>
<keyword evidence="1" id="KW-0645">Protease</keyword>
<evidence type="ECO:0000256" key="1">
    <source>
        <dbReference type="ARBA" id="ARBA00022670"/>
    </source>
</evidence>
<comment type="similarity">
    <text evidence="6">Belongs to the UPF0758 family.</text>
</comment>
<dbReference type="CDD" id="cd08071">
    <property type="entry name" value="MPN_DUF2466"/>
    <property type="match status" value="1"/>
</dbReference>
<keyword evidence="3" id="KW-0378">Hydrolase</keyword>
<evidence type="ECO:0000259" key="7">
    <source>
        <dbReference type="PROSITE" id="PS50249"/>
    </source>
</evidence>
<dbReference type="PANTHER" id="PTHR30471">
    <property type="entry name" value="DNA REPAIR PROTEIN RADC"/>
    <property type="match status" value="1"/>
</dbReference>
<name>A0A1F7GJN0_9BACT</name>
<evidence type="ECO:0000256" key="5">
    <source>
        <dbReference type="ARBA" id="ARBA00023049"/>
    </source>
</evidence>
<evidence type="ECO:0000256" key="2">
    <source>
        <dbReference type="ARBA" id="ARBA00022723"/>
    </source>
</evidence>
<keyword evidence="5" id="KW-0482">Metalloprotease</keyword>
<dbReference type="InterPro" id="IPR046778">
    <property type="entry name" value="UPF0758_N"/>
</dbReference>
<evidence type="ECO:0000256" key="6">
    <source>
        <dbReference type="RuleBase" id="RU003797"/>
    </source>
</evidence>
<dbReference type="GO" id="GO:0006508">
    <property type="term" value="P:proteolysis"/>
    <property type="evidence" value="ECO:0007669"/>
    <property type="project" value="UniProtKB-KW"/>
</dbReference>
<dbReference type="AlphaFoldDB" id="A0A1F7GJN0"/>
<proteinExistence type="inferred from homology"/>
<dbReference type="Pfam" id="PF04002">
    <property type="entry name" value="RadC"/>
    <property type="match status" value="1"/>
</dbReference>
<protein>
    <recommendedName>
        <fullName evidence="7">MPN domain-containing protein</fullName>
    </recommendedName>
</protein>
<evidence type="ECO:0000313" key="9">
    <source>
        <dbReference type="Proteomes" id="UP000176850"/>
    </source>
</evidence>
<sequence length="221" mass="24321">MASIKDLPHSSQPREKLFEKGPRALHDFELLAILLRTGYKGQNVISVAKRILKTLSFMDIAAMDPKEIAKLKGVGTSRASIISASLEIAKRIFKNDPSIKITTPGDVIKVVGDIRHKKKEHFVALYLDARNQLITTETISIGTLNASIVHPRDVFAPALKHNAASIIIVHNHPSGDPEPSHDDELVTKRIIEAGKILGIEMADHIIVSSSKYVSFKEKGQI</sequence>
<dbReference type="InterPro" id="IPR037518">
    <property type="entry name" value="MPN"/>
</dbReference>
<dbReference type="PROSITE" id="PS01302">
    <property type="entry name" value="UPF0758"/>
    <property type="match status" value="1"/>
</dbReference>
<dbReference type="GO" id="GO:0008237">
    <property type="term" value="F:metallopeptidase activity"/>
    <property type="evidence" value="ECO:0007669"/>
    <property type="project" value="UniProtKB-KW"/>
</dbReference>
<dbReference type="InterPro" id="IPR020891">
    <property type="entry name" value="UPF0758_CS"/>
</dbReference>
<evidence type="ECO:0000256" key="4">
    <source>
        <dbReference type="ARBA" id="ARBA00022833"/>
    </source>
</evidence>
<keyword evidence="4" id="KW-0862">Zinc</keyword>
<comment type="caution">
    <text evidence="8">The sequence shown here is derived from an EMBL/GenBank/DDBJ whole genome shotgun (WGS) entry which is preliminary data.</text>
</comment>